<dbReference type="AlphaFoldDB" id="A0A345PKM9"/>
<evidence type="ECO:0008006" key="4">
    <source>
        <dbReference type="Google" id="ProtNLM"/>
    </source>
</evidence>
<keyword evidence="3" id="KW-1185">Reference proteome</keyword>
<feature type="transmembrane region" description="Helical" evidence="1">
    <location>
        <begin position="173"/>
        <end position="191"/>
    </location>
</feature>
<gene>
    <name evidence="2" type="ORF">CUC15_17170</name>
</gene>
<feature type="transmembrane region" description="Helical" evidence="1">
    <location>
        <begin position="105"/>
        <end position="131"/>
    </location>
</feature>
<evidence type="ECO:0000256" key="1">
    <source>
        <dbReference type="SAM" id="Phobius"/>
    </source>
</evidence>
<keyword evidence="1" id="KW-0472">Membrane</keyword>
<organism evidence="2 3">
    <name type="scientific">Oceanobacillus zhaokaii</name>
    <dbReference type="NCBI Taxonomy" id="2052660"/>
    <lineage>
        <taxon>Bacteria</taxon>
        <taxon>Bacillati</taxon>
        <taxon>Bacillota</taxon>
        <taxon>Bacilli</taxon>
        <taxon>Bacillales</taxon>
        <taxon>Bacillaceae</taxon>
        <taxon>Oceanobacillus</taxon>
    </lineage>
</organism>
<protein>
    <recommendedName>
        <fullName evidence="4">DUF624 domain-containing protein</fullName>
    </recommendedName>
</protein>
<proteinExistence type="predicted"/>
<evidence type="ECO:0000313" key="2">
    <source>
        <dbReference type="EMBL" id="AXI10559.1"/>
    </source>
</evidence>
<name>A0A345PKM9_9BACI</name>
<feature type="transmembrane region" description="Helical" evidence="1">
    <location>
        <begin position="75"/>
        <end position="93"/>
    </location>
</feature>
<feature type="transmembrane region" description="Helical" evidence="1">
    <location>
        <begin position="143"/>
        <end position="167"/>
    </location>
</feature>
<dbReference type="KEGG" id="ocn:CUC15_17170"/>
<reference evidence="3" key="1">
    <citation type="submission" date="2017-11" db="EMBL/GenBank/DDBJ databases">
        <authorList>
            <person name="Zhu W."/>
        </authorList>
    </citation>
    <scope>NUCLEOTIDE SEQUENCE [LARGE SCALE GENOMIC DNA]</scope>
    <source>
        <strain evidence="3">160</strain>
    </source>
</reference>
<dbReference type="InterPro" id="IPR006938">
    <property type="entry name" value="DUF624"/>
</dbReference>
<feature type="transmembrane region" description="Helical" evidence="1">
    <location>
        <begin position="22"/>
        <end position="48"/>
    </location>
</feature>
<sequence>MVSWDKFNTIALWMLKVGYLNLIWILFTSIGAVVFGFFPATGAMFSIVRKWVKQERDFRIFPAFWKIYKKEFFKLNGYAVLFTIVGYVLFYDLTFLQINSGKLSFLFPVLVLILIAYVITLLFFFPVYIHFDLKFFQYIKQAFLIAVTSPIETLSIALSFAALYFIVTLIPGIIPLFTGSVLTFVITWISNRAFKRIEIRKGIS</sequence>
<evidence type="ECO:0000313" key="3">
    <source>
        <dbReference type="Proteomes" id="UP000253908"/>
    </source>
</evidence>
<dbReference type="Pfam" id="PF04854">
    <property type="entry name" value="DUF624"/>
    <property type="match status" value="1"/>
</dbReference>
<accession>A0A345PKM9</accession>
<dbReference type="RefSeq" id="WP_114917844.1">
    <property type="nucleotide sequence ID" value="NZ_CP024848.1"/>
</dbReference>
<dbReference type="OrthoDB" id="2182676at2"/>
<keyword evidence="1" id="KW-0812">Transmembrane</keyword>
<dbReference type="Proteomes" id="UP000253908">
    <property type="component" value="Chromosome"/>
</dbReference>
<dbReference type="EMBL" id="CP024848">
    <property type="protein sequence ID" value="AXI10559.1"/>
    <property type="molecule type" value="Genomic_DNA"/>
</dbReference>
<keyword evidence="1" id="KW-1133">Transmembrane helix</keyword>